<evidence type="ECO:0000313" key="11">
    <source>
        <dbReference type="Proteomes" id="UP000092574"/>
    </source>
</evidence>
<comment type="pathway">
    <text evidence="1 8">Amino-acid biosynthesis; L-histidine biosynthesis; L-histidine from 5-phospho-alpha-D-ribose 1-diphosphate: step 8/9.</text>
</comment>
<dbReference type="InterPro" id="IPR003141">
    <property type="entry name" value="Pol/His_phosphatase_N"/>
</dbReference>
<sequence length="266" mass="30768">MYADHHMHTSFSSDSEAPMEHMVLGAIHRNMPSICFTEHMDFDFPPGEFDFLVDMPAYQEKLMELKKKYEDKIEIYFGMELGLQPHLTGKLPAFTASFPFDFIIGSVHVADGCDPYDRIFFENRSEEEAYRSYFTCLLHNLKVHSCFDVCGHIDYVVRYGPNRNLYYSYEKYRDILDEILCVLVQKGIGLECNTAGFKYGLGHPNPTENILIRYRELGGEILTLGSDAHAPEHIAYDFERAGALLKECGFNYYTVFKNRKPEFLPL</sequence>
<evidence type="ECO:0000259" key="9">
    <source>
        <dbReference type="SMART" id="SM00481"/>
    </source>
</evidence>
<evidence type="ECO:0000256" key="3">
    <source>
        <dbReference type="ARBA" id="ARBA00013085"/>
    </source>
</evidence>
<keyword evidence="5 8" id="KW-0378">Hydrolase</keyword>
<dbReference type="Pfam" id="PF02811">
    <property type="entry name" value="PHP"/>
    <property type="match status" value="1"/>
</dbReference>
<reference evidence="10" key="1">
    <citation type="submission" date="2017-04" db="EMBL/GenBank/DDBJ databases">
        <title>Complete Genome Sequences of Twelve Strains of a Stable Defined Moderately Diverse Mouse Microbiota 2 (sDMDMm2).</title>
        <authorList>
            <person name="Uchimura Y."/>
            <person name="Wyss M."/>
            <person name="Brugiroux S."/>
            <person name="Limenitakis J.P."/>
            <person name="Stecher B."/>
            <person name="McCoy K.D."/>
            <person name="Macpherson A.J."/>
        </authorList>
    </citation>
    <scope>NUCLEOTIDE SEQUENCE</scope>
    <source>
        <strain evidence="10">YL58</strain>
    </source>
</reference>
<dbReference type="GO" id="GO:0005737">
    <property type="term" value="C:cytoplasm"/>
    <property type="evidence" value="ECO:0007669"/>
    <property type="project" value="TreeGrafter"/>
</dbReference>
<feature type="domain" description="Polymerase/histidinol phosphatase N-terminal" evidence="9">
    <location>
        <begin position="3"/>
        <end position="85"/>
    </location>
</feature>
<keyword evidence="6 8" id="KW-0368">Histidine biosynthesis</keyword>
<dbReference type="PANTHER" id="PTHR21039:SF0">
    <property type="entry name" value="HISTIDINOL-PHOSPHATASE"/>
    <property type="match status" value="1"/>
</dbReference>
<dbReference type="GO" id="GO:0004401">
    <property type="term" value="F:histidinol-phosphatase activity"/>
    <property type="evidence" value="ECO:0007669"/>
    <property type="project" value="UniProtKB-UniRule"/>
</dbReference>
<gene>
    <name evidence="10" type="ORF">A4V09_03925</name>
</gene>
<keyword evidence="11" id="KW-1185">Reference proteome</keyword>
<dbReference type="PANTHER" id="PTHR21039">
    <property type="entry name" value="HISTIDINOL PHOSPHATASE-RELATED"/>
    <property type="match status" value="1"/>
</dbReference>
<keyword evidence="4 8" id="KW-0028">Amino-acid biosynthesis</keyword>
<dbReference type="STRING" id="1796616.A4V09_03925"/>
<evidence type="ECO:0000256" key="1">
    <source>
        <dbReference type="ARBA" id="ARBA00004970"/>
    </source>
</evidence>
<evidence type="ECO:0000256" key="6">
    <source>
        <dbReference type="ARBA" id="ARBA00023102"/>
    </source>
</evidence>
<dbReference type="GO" id="GO:0000105">
    <property type="term" value="P:L-histidine biosynthetic process"/>
    <property type="evidence" value="ECO:0007669"/>
    <property type="project" value="UniProtKB-UniRule"/>
</dbReference>
<evidence type="ECO:0000256" key="7">
    <source>
        <dbReference type="ARBA" id="ARBA00049158"/>
    </source>
</evidence>
<dbReference type="InterPro" id="IPR010140">
    <property type="entry name" value="Histidinol_P_phosphatase_HisJ"/>
</dbReference>
<dbReference type="Proteomes" id="UP000092574">
    <property type="component" value="Chromosome"/>
</dbReference>
<accession>A0A1C7I9S2</accession>
<dbReference type="SUPFAM" id="SSF89550">
    <property type="entry name" value="PHP domain-like"/>
    <property type="match status" value="1"/>
</dbReference>
<evidence type="ECO:0000313" key="10">
    <source>
        <dbReference type="EMBL" id="ANU74982.1"/>
    </source>
</evidence>
<dbReference type="UniPathway" id="UPA00031">
    <property type="reaction ID" value="UER00013"/>
</dbReference>
<dbReference type="AlphaFoldDB" id="A0A1C7I9S2"/>
<dbReference type="EMBL" id="CP015405">
    <property type="protein sequence ID" value="ANU74982.1"/>
    <property type="molecule type" value="Genomic_DNA"/>
</dbReference>
<dbReference type="EC" id="3.1.3.15" evidence="3 8"/>
<dbReference type="OrthoDB" id="9775255at2"/>
<dbReference type="NCBIfam" id="TIGR01856">
    <property type="entry name" value="hisJ_fam"/>
    <property type="match status" value="1"/>
</dbReference>
<proteinExistence type="inferred from homology"/>
<comment type="similarity">
    <text evidence="2 8">Belongs to the PHP hydrolase family. HisK subfamily.</text>
</comment>
<dbReference type="Gene3D" id="3.20.20.140">
    <property type="entry name" value="Metal-dependent hydrolases"/>
    <property type="match status" value="1"/>
</dbReference>
<comment type="catalytic activity">
    <reaction evidence="7 8">
        <text>L-histidinol phosphate + H2O = L-histidinol + phosphate</text>
        <dbReference type="Rhea" id="RHEA:14465"/>
        <dbReference type="ChEBI" id="CHEBI:15377"/>
        <dbReference type="ChEBI" id="CHEBI:43474"/>
        <dbReference type="ChEBI" id="CHEBI:57699"/>
        <dbReference type="ChEBI" id="CHEBI:57980"/>
        <dbReference type="EC" id="3.1.3.15"/>
    </reaction>
</comment>
<dbReference type="InterPro" id="IPR004013">
    <property type="entry name" value="PHP_dom"/>
</dbReference>
<evidence type="ECO:0000256" key="5">
    <source>
        <dbReference type="ARBA" id="ARBA00022801"/>
    </source>
</evidence>
<dbReference type="SMART" id="SM00481">
    <property type="entry name" value="POLIIIAc"/>
    <property type="match status" value="1"/>
</dbReference>
<organism evidence="10 11">
    <name type="scientific">Blautia pseudococcoides</name>
    <dbReference type="NCBI Taxonomy" id="1796616"/>
    <lineage>
        <taxon>Bacteria</taxon>
        <taxon>Bacillati</taxon>
        <taxon>Bacillota</taxon>
        <taxon>Clostridia</taxon>
        <taxon>Lachnospirales</taxon>
        <taxon>Lachnospiraceae</taxon>
        <taxon>Blautia</taxon>
    </lineage>
</organism>
<evidence type="ECO:0000256" key="8">
    <source>
        <dbReference type="RuleBase" id="RU366003"/>
    </source>
</evidence>
<dbReference type="RefSeq" id="WP_065541202.1">
    <property type="nucleotide sequence ID" value="NZ_CP015405.2"/>
</dbReference>
<dbReference type="InterPro" id="IPR016195">
    <property type="entry name" value="Pol/histidinol_Pase-like"/>
</dbReference>
<evidence type="ECO:0000256" key="2">
    <source>
        <dbReference type="ARBA" id="ARBA00009152"/>
    </source>
</evidence>
<protein>
    <recommendedName>
        <fullName evidence="3 8">Histidinol-phosphatase</fullName>
        <shortName evidence="8">HolPase</shortName>
        <ecNumber evidence="3 8">3.1.3.15</ecNumber>
    </recommendedName>
</protein>
<evidence type="ECO:0000256" key="4">
    <source>
        <dbReference type="ARBA" id="ARBA00022605"/>
    </source>
</evidence>
<name>A0A1C7I9S2_9FIRM</name>
<dbReference type="KEGG" id="byl:A4V09_03925"/>